<feature type="transmembrane region" description="Helical" evidence="1">
    <location>
        <begin position="66"/>
        <end position="90"/>
    </location>
</feature>
<dbReference type="EMBL" id="JARSFG010000003">
    <property type="protein sequence ID" value="MEC1176998.1"/>
    <property type="molecule type" value="Genomic_DNA"/>
</dbReference>
<accession>A0AAW9NMW9</accession>
<gene>
    <name evidence="3" type="ORF">P9B03_00750</name>
</gene>
<dbReference type="Gene3D" id="2.40.50.140">
    <property type="entry name" value="Nucleic acid-binding proteins"/>
    <property type="match status" value="1"/>
</dbReference>
<evidence type="ECO:0000256" key="1">
    <source>
        <dbReference type="SAM" id="Phobius"/>
    </source>
</evidence>
<comment type="caution">
    <text evidence="3">The sequence shown here is derived from an EMBL/GenBank/DDBJ whole genome shotgun (WGS) entry which is preliminary data.</text>
</comment>
<dbReference type="Proteomes" id="UP001344888">
    <property type="component" value="Unassembled WGS sequence"/>
</dbReference>
<name>A0AAW9NMW9_9BACL</name>
<dbReference type="RefSeq" id="WP_326121213.1">
    <property type="nucleotide sequence ID" value="NZ_JARSFG010000003.1"/>
</dbReference>
<keyword evidence="1" id="KW-0472">Membrane</keyword>
<proteinExistence type="predicted"/>
<evidence type="ECO:0000259" key="2">
    <source>
        <dbReference type="Pfam" id="PF25842"/>
    </source>
</evidence>
<evidence type="ECO:0000313" key="3">
    <source>
        <dbReference type="EMBL" id="MEC1176998.1"/>
    </source>
</evidence>
<keyword evidence="4" id="KW-1185">Reference proteome</keyword>
<keyword evidence="1" id="KW-1133">Transmembrane helix</keyword>
<organism evidence="3 4">
    <name type="scientific">Metasolibacillus meyeri</name>
    <dbReference type="NCBI Taxonomy" id="1071052"/>
    <lineage>
        <taxon>Bacteria</taxon>
        <taxon>Bacillati</taxon>
        <taxon>Bacillota</taxon>
        <taxon>Bacilli</taxon>
        <taxon>Bacillales</taxon>
        <taxon>Caryophanaceae</taxon>
        <taxon>Metasolibacillus</taxon>
    </lineage>
</organism>
<feature type="transmembrane region" description="Helical" evidence="1">
    <location>
        <begin position="40"/>
        <end position="60"/>
    </location>
</feature>
<dbReference type="Pfam" id="PF25842">
    <property type="entry name" value="NfeD_TM"/>
    <property type="match status" value="1"/>
</dbReference>
<evidence type="ECO:0000313" key="4">
    <source>
        <dbReference type="Proteomes" id="UP001344888"/>
    </source>
</evidence>
<reference evidence="3 4" key="1">
    <citation type="submission" date="2023-03" db="EMBL/GenBank/DDBJ databases">
        <title>Bacillus Genome Sequencing.</title>
        <authorList>
            <person name="Dunlap C."/>
        </authorList>
    </citation>
    <scope>NUCLEOTIDE SEQUENCE [LARGE SCALE GENOMIC DNA]</scope>
    <source>
        <strain evidence="3 4">B-59205</strain>
    </source>
</reference>
<feature type="transmembrane region" description="Helical" evidence="1">
    <location>
        <begin position="6"/>
        <end position="28"/>
    </location>
</feature>
<protein>
    <recommendedName>
        <fullName evidence="2">Membrane protein NfeD2 N-terminal transmembrane domain-containing protein</fullName>
    </recommendedName>
</protein>
<dbReference type="AlphaFoldDB" id="A0AAW9NMW9"/>
<dbReference type="InterPro" id="IPR012340">
    <property type="entry name" value="NA-bd_OB-fold"/>
</dbReference>
<dbReference type="InterPro" id="IPR058653">
    <property type="entry name" value="NfeD2_TM"/>
</dbReference>
<keyword evidence="1" id="KW-0812">Transmembrane</keyword>
<feature type="domain" description="Membrane protein NfeD2 N-terminal transmembrane" evidence="2">
    <location>
        <begin position="5"/>
        <end position="98"/>
    </location>
</feature>
<sequence>MFGFSLTAIYLTVLIVMASCTLIYLVFADLADGVAEGIPYLDPAVILSFISITAAGGYLLERFTSLTSIVAFIIAIIIAAILTALLYFFLLVPLRSAEVSLVYTDASLEGQTAKVIIPIPVDGFGEIIIESINGIISKRAASYQGEEIPYDTKVLIIEVKEGTAFVTSYDKGFSHT</sequence>